<keyword evidence="4" id="KW-1185">Reference proteome</keyword>
<gene>
    <name evidence="3" type="ORF">GXP67_11725</name>
</gene>
<dbReference type="PROSITE" id="PS51820">
    <property type="entry name" value="PA14"/>
    <property type="match status" value="1"/>
</dbReference>
<protein>
    <submittedName>
        <fullName evidence="3">T9SS type A sorting domain-containing protein</fullName>
    </submittedName>
</protein>
<evidence type="ECO:0000259" key="2">
    <source>
        <dbReference type="PROSITE" id="PS51820"/>
    </source>
</evidence>
<evidence type="ECO:0000313" key="3">
    <source>
        <dbReference type="EMBL" id="QHT67259.1"/>
    </source>
</evidence>
<evidence type="ECO:0000313" key="4">
    <source>
        <dbReference type="Proteomes" id="UP000480178"/>
    </source>
</evidence>
<dbReference type="SMART" id="SM00758">
    <property type="entry name" value="PA14"/>
    <property type="match status" value="1"/>
</dbReference>
<dbReference type="InterPro" id="IPR037524">
    <property type="entry name" value="PA14/GLEYA"/>
</dbReference>
<dbReference type="PANTHER" id="PTHR46769:SF2">
    <property type="entry name" value="FIBROCYSTIN-L ISOFORM 2 PRECURSOR-RELATED"/>
    <property type="match status" value="1"/>
</dbReference>
<dbReference type="SUPFAM" id="SSF56988">
    <property type="entry name" value="Anthrax protective antigen"/>
    <property type="match status" value="1"/>
</dbReference>
<organism evidence="3 4">
    <name type="scientific">Rhodocytophaga rosea</name>
    <dbReference type="NCBI Taxonomy" id="2704465"/>
    <lineage>
        <taxon>Bacteria</taxon>
        <taxon>Pseudomonadati</taxon>
        <taxon>Bacteroidota</taxon>
        <taxon>Cytophagia</taxon>
        <taxon>Cytophagales</taxon>
        <taxon>Rhodocytophagaceae</taxon>
        <taxon>Rhodocytophaga</taxon>
    </lineage>
</organism>
<dbReference type="Gene3D" id="2.60.120.1560">
    <property type="match status" value="1"/>
</dbReference>
<dbReference type="EMBL" id="CP048222">
    <property type="protein sequence ID" value="QHT67259.1"/>
    <property type="molecule type" value="Genomic_DNA"/>
</dbReference>
<dbReference type="Pfam" id="PF18962">
    <property type="entry name" value="Por_Secre_tail"/>
    <property type="match status" value="1"/>
</dbReference>
<accession>A0A6C0GH49</accession>
<dbReference type="InterPro" id="IPR011658">
    <property type="entry name" value="PA14_dom"/>
</dbReference>
<dbReference type="NCBIfam" id="TIGR04183">
    <property type="entry name" value="Por_Secre_tail"/>
    <property type="match status" value="1"/>
</dbReference>
<feature type="domain" description="PA14" evidence="2">
    <location>
        <begin position="491"/>
        <end position="644"/>
    </location>
</feature>
<dbReference type="AlphaFoldDB" id="A0A6C0GH49"/>
<dbReference type="Pfam" id="PF07691">
    <property type="entry name" value="PA14"/>
    <property type="match status" value="1"/>
</dbReference>
<sequence length="755" mass="84899">MIANRIILRYLTLLLGLLLTKVAQVKAQTRISAFFTKEEVEIWKQRAKSGPYKSFGDAQANSPGDWDRIMANANKFVSNPSAERWKGVPTSTCIQVSVNYAPATNGKLLRDAAFLYLLTGNTNFKEAVRKELLAQIGEPNADFSVKKRWCDGILHDLPPSYEINDWLTRLLFAYAYIESGLSSEDKSRIDKWFYNAALYFQRNVDADLSKMYMNRNGGDWTPSNYAVSVNGSLGRTTHYNGYKTSSLSRYYNNRRSSQVYFFTLWGIKNNVSSLKESGKRYVKEALMFGTYPDGTFSEFQRWREDFADIGISYSFLTISQLVNIADYFARSGDFELYKFTTSKGAFGTQGGSKNLQLLVKTMLRHMDGNLKRYGTASASKMGSKAALIDGVNTESGRSWYTVNDTWFAQGNLYFKDSYIKDSYLRRAPGTRAYPTPGSAASAGKHKPYGGAWDVFPGVMLMYGQMEGKVWPYPRTSSTSEDAPIATTAESVTEGSLTEEFWKDIEGENVAMIPLDKTPASISEITSFETSSNTDNHFGRRIRGYVHPPVNGEYTFWIAGDDHCELWLSDDENPETKKQIASVEGWTAEREWDKFSSQKSVTIALQAGKKYYVEVLHKENEGDDHLSVGWQLPDGTVERPISGSRLTPFVIENKARENARTTAVKMPAEAAFTVKAYPNPFQDQVTVKTAHISAGEVFISISDMLGKIWYQHTATVMAGESEITMELSRENLPSGIYLLQTVSPDKQKRLVKIIKP</sequence>
<dbReference type="PANTHER" id="PTHR46769">
    <property type="entry name" value="POLYCYSTIC KIDNEY AND HEPATIC DISEASE 1 (AUTOSOMAL RECESSIVE)-LIKE 1"/>
    <property type="match status" value="1"/>
</dbReference>
<dbReference type="Proteomes" id="UP000480178">
    <property type="component" value="Chromosome"/>
</dbReference>
<evidence type="ECO:0000256" key="1">
    <source>
        <dbReference type="ARBA" id="ARBA00022729"/>
    </source>
</evidence>
<dbReference type="InterPro" id="IPR008929">
    <property type="entry name" value="Chondroitin_lyas"/>
</dbReference>
<dbReference type="SUPFAM" id="SSF48230">
    <property type="entry name" value="Chondroitin AC/alginate lyase"/>
    <property type="match status" value="1"/>
</dbReference>
<keyword evidence="1" id="KW-0732">Signal</keyword>
<reference evidence="3 4" key="1">
    <citation type="submission" date="2020-01" db="EMBL/GenBank/DDBJ databases">
        <authorList>
            <person name="Kim M.K."/>
        </authorList>
    </citation>
    <scope>NUCLEOTIDE SEQUENCE [LARGE SCALE GENOMIC DNA]</scope>
    <source>
        <strain evidence="3 4">172606-1</strain>
    </source>
</reference>
<dbReference type="RefSeq" id="WP_162443300.1">
    <property type="nucleotide sequence ID" value="NZ_CP048222.1"/>
</dbReference>
<dbReference type="InterPro" id="IPR026444">
    <property type="entry name" value="Secre_tail"/>
</dbReference>
<dbReference type="InterPro" id="IPR052387">
    <property type="entry name" value="Fibrocystin"/>
</dbReference>
<proteinExistence type="predicted"/>
<name>A0A6C0GH49_9BACT</name>
<dbReference type="KEGG" id="rhoz:GXP67_11725"/>
<dbReference type="Gene3D" id="1.50.10.100">
    <property type="entry name" value="Chondroitin AC/alginate lyase"/>
    <property type="match status" value="1"/>
</dbReference>